<evidence type="ECO:0000256" key="1">
    <source>
        <dbReference type="SAM" id="MobiDB-lite"/>
    </source>
</evidence>
<dbReference type="STRING" id="1231623.Tasa_012_011"/>
<sequence>MSPAPAPTLAPTMPLSARLHRTRSFARAAILCERAWPGLRMPLAMGGTYLLAGLLRWPQRMPDWLHAAVEAAWLGTALWRAAASLRAVVPPTAAEVDRRIERASRLANQPLLALTDHPALPGAEAVWDAHVSRALGRIGPLRAGWPWPRLTLADRAGVGAMIAALALGVIAAGDHAPSRLAAALRPGWDDADVPLPQIQAWIDMPDYAPGSPIFLQNGTEPDAALQARPASVPDGAALHATLTGLAAKPHGAGADTGAIGIKGLDPTSWQVDAHLTQSGTMRLVARGRTLAQWPISVQPDLAPELHWGPHPGADPQGFRTNLPWTAKQSYGIAMLEAEIRHAGSTRVLRVPITLDGHPRDAHGMATPDLSADPWAGEQVSAVLHARSLSGRESRSTSVSFTLGARSFRDPLARALIDLRRRMALGEEDDPTASDEVAALLDAPKLADARPGAFTELSALATLLGSPDLTAAAADGPHDEAIGVLWYLALYLEDMRHASPEEATAALDIRAAQERVQSQIDRMRRLGSKGHTESEQAELGRRTQALREALQRRMDLLAQKAMRNGTALPDMGDAMNGPSDELQRMMRDMQSDAANGRSDDAMRKLQQMEDLSERMRNATPQDLANLAKQMQAQMQAQQQMQAVHDMIHRETGLLDHAQARLGAQTKAAKAQQTDQDEDQGGGNDLANMPTAELLRRLGLQPPADMQQQQPAPAQTSPQDGLNALDPDERQRQADQRLQDHAISHALTRAVQALSRETHDLTGKDAKKLAAAHDDMVKASRALMDSHDDDAQRQAQKAIKDLSEASKQMRQAMSQKSAGQPIFLPGMGMGQSSGHGSDHGDGDSRGAQSDDQDKSNRDPLGRHTGEGHDAQDTDTKLPDQQQRDRAREIQRELQRRDSDRTRSKDELDYLDRLLKSF</sequence>
<feature type="compositionally biased region" description="Basic and acidic residues" evidence="1">
    <location>
        <begin position="849"/>
        <end position="903"/>
    </location>
</feature>
<dbReference type="EMBL" id="BALE01000012">
    <property type="protein sequence ID" value="GAN53835.1"/>
    <property type="molecule type" value="Genomic_DNA"/>
</dbReference>
<dbReference type="RefSeq" id="WP_084712107.1">
    <property type="nucleotide sequence ID" value="NZ_BALE01000012.1"/>
</dbReference>
<comment type="caution">
    <text evidence="2">The sequence shown here is derived from an EMBL/GenBank/DDBJ whole genome shotgun (WGS) entry which is preliminary data.</text>
</comment>
<evidence type="ECO:0000313" key="3">
    <source>
        <dbReference type="Proteomes" id="UP000032679"/>
    </source>
</evidence>
<accession>A0A0D6MK69</accession>
<reference evidence="2 3" key="1">
    <citation type="submission" date="2012-10" db="EMBL/GenBank/DDBJ databases">
        <title>Genome sequencing of Tanticharoenia sakaeratensis NBRC 103193.</title>
        <authorList>
            <person name="Azuma Y."/>
            <person name="Hadano H."/>
            <person name="Hirakawa H."/>
            <person name="Matsushita K."/>
        </authorList>
    </citation>
    <scope>NUCLEOTIDE SEQUENCE [LARGE SCALE GENOMIC DNA]</scope>
    <source>
        <strain evidence="2 3">NBRC 103193</strain>
    </source>
</reference>
<dbReference type="Proteomes" id="UP000032679">
    <property type="component" value="Unassembled WGS sequence"/>
</dbReference>
<dbReference type="AlphaFoldDB" id="A0A0D6MK69"/>
<name>A0A0D6MK69_9PROT</name>
<organism evidence="2 3">
    <name type="scientific">Tanticharoenia sakaeratensis NBRC 103193</name>
    <dbReference type="NCBI Taxonomy" id="1231623"/>
    <lineage>
        <taxon>Bacteria</taxon>
        <taxon>Pseudomonadati</taxon>
        <taxon>Pseudomonadota</taxon>
        <taxon>Alphaproteobacteria</taxon>
        <taxon>Acetobacterales</taxon>
        <taxon>Acetobacteraceae</taxon>
        <taxon>Tanticharoenia</taxon>
    </lineage>
</organism>
<protein>
    <recommendedName>
        <fullName evidence="4">TIGR02302 family protein</fullName>
    </recommendedName>
</protein>
<dbReference type="InterPro" id="IPR012683">
    <property type="entry name" value="CHP02302_TM"/>
</dbReference>
<feature type="compositionally biased region" description="Low complexity" evidence="1">
    <location>
        <begin position="702"/>
        <end position="717"/>
    </location>
</feature>
<proteinExistence type="predicted"/>
<gene>
    <name evidence="2" type="ORF">Tasa_012_011</name>
</gene>
<feature type="compositionally biased region" description="Basic and acidic residues" evidence="1">
    <location>
        <begin position="725"/>
        <end position="735"/>
    </location>
</feature>
<feature type="compositionally biased region" description="Low complexity" evidence="1">
    <location>
        <begin position="662"/>
        <end position="672"/>
    </location>
</feature>
<evidence type="ECO:0000313" key="2">
    <source>
        <dbReference type="EMBL" id="GAN53835.1"/>
    </source>
</evidence>
<evidence type="ECO:0008006" key="4">
    <source>
        <dbReference type="Google" id="ProtNLM"/>
    </source>
</evidence>
<keyword evidence="3" id="KW-1185">Reference proteome</keyword>
<dbReference type="OrthoDB" id="8477685at2"/>
<feature type="region of interest" description="Disordered" evidence="1">
    <location>
        <begin position="661"/>
        <end position="686"/>
    </location>
</feature>
<feature type="compositionally biased region" description="Polar residues" evidence="1">
    <location>
        <begin position="803"/>
        <end position="816"/>
    </location>
</feature>
<dbReference type="Pfam" id="PF13779">
    <property type="entry name" value="DUF4175"/>
    <property type="match status" value="1"/>
</dbReference>
<feature type="region of interest" description="Disordered" evidence="1">
    <location>
        <begin position="702"/>
        <end position="735"/>
    </location>
</feature>
<feature type="region of interest" description="Disordered" evidence="1">
    <location>
        <begin position="802"/>
        <end position="903"/>
    </location>
</feature>